<dbReference type="EMBL" id="CP070969">
    <property type="protein sequence ID" value="QSF47165.1"/>
    <property type="molecule type" value="Genomic_DNA"/>
</dbReference>
<dbReference type="Proteomes" id="UP000663452">
    <property type="component" value="Chromosome"/>
</dbReference>
<protein>
    <submittedName>
        <fullName evidence="2">Uncharacterized protein</fullName>
    </submittedName>
</protein>
<evidence type="ECO:0000313" key="3">
    <source>
        <dbReference type="Proteomes" id="UP000663452"/>
    </source>
</evidence>
<feature type="chain" id="PRO_5045226364" evidence="1">
    <location>
        <begin position="24"/>
        <end position="62"/>
    </location>
</feature>
<accession>A0ABX7LGE1</accession>
<proteinExistence type="predicted"/>
<feature type="signal peptide" evidence="1">
    <location>
        <begin position="1"/>
        <end position="23"/>
    </location>
</feature>
<organism evidence="2 3">
    <name type="scientific">Paenibacillus tianjinensis</name>
    <dbReference type="NCBI Taxonomy" id="2810347"/>
    <lineage>
        <taxon>Bacteria</taxon>
        <taxon>Bacillati</taxon>
        <taxon>Bacillota</taxon>
        <taxon>Bacilli</taxon>
        <taxon>Bacillales</taxon>
        <taxon>Paenibacillaceae</taxon>
        <taxon>Paenibacillus</taxon>
    </lineage>
</organism>
<sequence length="62" mass="6378">MRMLLKFCSICSLIALISCSNSGQSKLTAPSASTAQVPVNDEVILPTDAPAATATPKIKADS</sequence>
<dbReference type="RefSeq" id="WP_206104600.1">
    <property type="nucleotide sequence ID" value="NZ_CP070969.1"/>
</dbReference>
<reference evidence="2 3" key="1">
    <citation type="submission" date="2021-02" db="EMBL/GenBank/DDBJ databases">
        <title>Paenibacillus tianjinensis sp. nov.</title>
        <authorList>
            <person name="Liu H."/>
        </authorList>
    </citation>
    <scope>NUCLEOTIDE SEQUENCE [LARGE SCALE GENOMIC DNA]</scope>
    <source>
        <strain evidence="2 3">TB2019</strain>
    </source>
</reference>
<name>A0ABX7LGE1_9BACL</name>
<gene>
    <name evidence="2" type="ORF">JRJ22_11685</name>
</gene>
<evidence type="ECO:0000313" key="2">
    <source>
        <dbReference type="EMBL" id="QSF47165.1"/>
    </source>
</evidence>
<dbReference type="PROSITE" id="PS51257">
    <property type="entry name" value="PROKAR_LIPOPROTEIN"/>
    <property type="match status" value="1"/>
</dbReference>
<keyword evidence="1" id="KW-0732">Signal</keyword>
<keyword evidence="3" id="KW-1185">Reference proteome</keyword>
<evidence type="ECO:0000256" key="1">
    <source>
        <dbReference type="SAM" id="SignalP"/>
    </source>
</evidence>